<organism evidence="2 3">
    <name type="scientific">Botryotinia fuckeliana (strain T4)</name>
    <name type="common">Noble rot fungus</name>
    <name type="synonym">Botrytis cinerea</name>
    <dbReference type="NCBI Taxonomy" id="999810"/>
    <lineage>
        <taxon>Eukaryota</taxon>
        <taxon>Fungi</taxon>
        <taxon>Dikarya</taxon>
        <taxon>Ascomycota</taxon>
        <taxon>Pezizomycotina</taxon>
        <taxon>Leotiomycetes</taxon>
        <taxon>Helotiales</taxon>
        <taxon>Sclerotiniaceae</taxon>
        <taxon>Botrytis</taxon>
    </lineage>
</organism>
<feature type="chain" id="PRO_5003440849" evidence="1">
    <location>
        <begin position="20"/>
        <end position="159"/>
    </location>
</feature>
<evidence type="ECO:0000256" key="1">
    <source>
        <dbReference type="SAM" id="SignalP"/>
    </source>
</evidence>
<accession>G2YWM5</accession>
<proteinExistence type="predicted"/>
<dbReference type="Proteomes" id="UP000008177">
    <property type="component" value="Unplaced contigs"/>
</dbReference>
<protein>
    <submittedName>
        <fullName evidence="2">Uncharacterized protein</fullName>
    </submittedName>
</protein>
<gene>
    <name evidence="2" type="ORF">BofuT4_P151550.1</name>
</gene>
<dbReference type="AlphaFoldDB" id="G2YWM5"/>
<evidence type="ECO:0000313" key="3">
    <source>
        <dbReference type="Proteomes" id="UP000008177"/>
    </source>
</evidence>
<dbReference type="EMBL" id="FQ790358">
    <property type="protein sequence ID" value="CCD56023.1"/>
    <property type="molecule type" value="Genomic_DNA"/>
</dbReference>
<keyword evidence="1" id="KW-0732">Signal</keyword>
<sequence>MQLPVLLLRAACLVPLASCLFLLPSSFLPLDLSASRPLNLSTYLVDPTYHPHSRCMHIEALAAVSAHKTISFQSRNAVLAVTPSYSKLQQSSKSYTCRDALDLYIEAVCFDVATHSVHLVNENASSTATKRAMGERSECRSREQINLSTKGFAPLKQPR</sequence>
<evidence type="ECO:0000313" key="2">
    <source>
        <dbReference type="EMBL" id="CCD56023.1"/>
    </source>
</evidence>
<name>G2YWM5_BOTF4</name>
<reference evidence="3" key="1">
    <citation type="journal article" date="2011" name="PLoS Genet.">
        <title>Genomic analysis of the necrotrophic fungal pathogens Sclerotinia sclerotiorum and Botrytis cinerea.</title>
        <authorList>
            <person name="Amselem J."/>
            <person name="Cuomo C.A."/>
            <person name="van Kan J.A."/>
            <person name="Viaud M."/>
            <person name="Benito E.P."/>
            <person name="Couloux A."/>
            <person name="Coutinho P.M."/>
            <person name="de Vries R.P."/>
            <person name="Dyer P.S."/>
            <person name="Fillinger S."/>
            <person name="Fournier E."/>
            <person name="Gout L."/>
            <person name="Hahn M."/>
            <person name="Kohn L."/>
            <person name="Lapalu N."/>
            <person name="Plummer K.M."/>
            <person name="Pradier J.M."/>
            <person name="Quevillon E."/>
            <person name="Sharon A."/>
            <person name="Simon A."/>
            <person name="ten Have A."/>
            <person name="Tudzynski B."/>
            <person name="Tudzynski P."/>
            <person name="Wincker P."/>
            <person name="Andrew M."/>
            <person name="Anthouard V."/>
            <person name="Beever R.E."/>
            <person name="Beffa R."/>
            <person name="Benoit I."/>
            <person name="Bouzid O."/>
            <person name="Brault B."/>
            <person name="Chen Z."/>
            <person name="Choquer M."/>
            <person name="Collemare J."/>
            <person name="Cotton P."/>
            <person name="Danchin E.G."/>
            <person name="Da Silva C."/>
            <person name="Gautier A."/>
            <person name="Giraud C."/>
            <person name="Giraud T."/>
            <person name="Gonzalez C."/>
            <person name="Grossetete S."/>
            <person name="Guldener U."/>
            <person name="Henrissat B."/>
            <person name="Howlett B.J."/>
            <person name="Kodira C."/>
            <person name="Kretschmer M."/>
            <person name="Lappartient A."/>
            <person name="Leroch M."/>
            <person name="Levis C."/>
            <person name="Mauceli E."/>
            <person name="Neuveglise C."/>
            <person name="Oeser B."/>
            <person name="Pearson M."/>
            <person name="Poulain J."/>
            <person name="Poussereau N."/>
            <person name="Quesneville H."/>
            <person name="Rascle C."/>
            <person name="Schumacher J."/>
            <person name="Segurens B."/>
            <person name="Sexton A."/>
            <person name="Silva E."/>
            <person name="Sirven C."/>
            <person name="Soanes D.M."/>
            <person name="Talbot N.J."/>
            <person name="Templeton M."/>
            <person name="Yandava C."/>
            <person name="Yarden O."/>
            <person name="Zeng Q."/>
            <person name="Rollins J.A."/>
            <person name="Lebrun M.H."/>
            <person name="Dickman M."/>
        </authorList>
    </citation>
    <scope>NUCLEOTIDE SEQUENCE [LARGE SCALE GENOMIC DNA]</scope>
    <source>
        <strain evidence="3">T4</strain>
    </source>
</reference>
<dbReference type="InParanoid" id="G2YWM5"/>
<dbReference type="HOGENOM" id="CLU_1660469_0_0_1"/>
<feature type="signal peptide" evidence="1">
    <location>
        <begin position="1"/>
        <end position="19"/>
    </location>
</feature>